<dbReference type="OrthoDB" id="3185623at2"/>
<dbReference type="AlphaFoldDB" id="S3K037"/>
<dbReference type="InterPro" id="IPR004560">
    <property type="entry name" value="L-Ru-5P_3-Epase"/>
</dbReference>
<dbReference type="STRING" id="1125699.HMPREF9194_00575"/>
<keyword evidence="5" id="KW-1185">Reference proteome</keyword>
<evidence type="ECO:0000259" key="3">
    <source>
        <dbReference type="Pfam" id="PF01261"/>
    </source>
</evidence>
<dbReference type="NCBIfam" id="TIGR00542">
    <property type="entry name" value="hxl6Piso_put"/>
    <property type="match status" value="1"/>
</dbReference>
<dbReference type="Gene3D" id="3.20.20.150">
    <property type="entry name" value="Divalent-metal-dependent TIM barrel enzymes"/>
    <property type="match status" value="1"/>
</dbReference>
<dbReference type="InterPro" id="IPR036237">
    <property type="entry name" value="Xyl_isomerase-like_sf"/>
</dbReference>
<evidence type="ECO:0000313" key="4">
    <source>
        <dbReference type="EMBL" id="EPF30261.1"/>
    </source>
</evidence>
<dbReference type="PANTHER" id="PTHR43489:SF1">
    <property type="entry name" value="L-RIBULOSE-5-PHOSPHATE 3-EPIMERASE SGBU-RELATED"/>
    <property type="match status" value="1"/>
</dbReference>
<comment type="caution">
    <text evidence="4">The sequence shown here is derived from an EMBL/GenBank/DDBJ whole genome shotgun (WGS) entry which is preliminary data.</text>
</comment>
<dbReference type="PATRIC" id="fig|1125699.3.peg.586"/>
<dbReference type="HOGENOM" id="CLU_082738_0_0_12"/>
<dbReference type="GO" id="GO:0019852">
    <property type="term" value="P:L-ascorbic acid metabolic process"/>
    <property type="evidence" value="ECO:0007669"/>
    <property type="project" value="TreeGrafter"/>
</dbReference>
<dbReference type="GO" id="GO:0016861">
    <property type="term" value="F:intramolecular oxidoreductase activity, interconverting aldoses and ketoses"/>
    <property type="evidence" value="ECO:0007669"/>
    <property type="project" value="InterPro"/>
</dbReference>
<organism evidence="4 5">
    <name type="scientific">Treponema maltophilum ATCC 51939</name>
    <dbReference type="NCBI Taxonomy" id="1125699"/>
    <lineage>
        <taxon>Bacteria</taxon>
        <taxon>Pseudomonadati</taxon>
        <taxon>Spirochaetota</taxon>
        <taxon>Spirochaetia</taxon>
        <taxon>Spirochaetales</taxon>
        <taxon>Treponemataceae</taxon>
        <taxon>Treponema</taxon>
    </lineage>
</organism>
<proteinExistence type="predicted"/>
<dbReference type="RefSeq" id="WP_016524872.1">
    <property type="nucleotide sequence ID" value="NZ_KE332518.1"/>
</dbReference>
<dbReference type="eggNOG" id="COG3623">
    <property type="taxonomic scope" value="Bacteria"/>
</dbReference>
<dbReference type="NCBIfam" id="NF009689">
    <property type="entry name" value="PRK13210.1"/>
    <property type="match status" value="1"/>
</dbReference>
<dbReference type="PANTHER" id="PTHR43489">
    <property type="entry name" value="ISOMERASE"/>
    <property type="match status" value="1"/>
</dbReference>
<evidence type="ECO:0000256" key="1">
    <source>
        <dbReference type="ARBA" id="ARBA00023235"/>
    </source>
</evidence>
<evidence type="ECO:0000313" key="5">
    <source>
        <dbReference type="Proteomes" id="UP000014541"/>
    </source>
</evidence>
<dbReference type="EMBL" id="ATFF01000006">
    <property type="protein sequence ID" value="EPF30261.1"/>
    <property type="molecule type" value="Genomic_DNA"/>
</dbReference>
<dbReference type="Proteomes" id="UP000014541">
    <property type="component" value="Unassembled WGS sequence"/>
</dbReference>
<gene>
    <name evidence="4" type="ORF">HMPREF9194_00575</name>
</gene>
<dbReference type="GO" id="GO:0034015">
    <property type="term" value="F:L-ribulose-5-phosphate 3-epimerase activity"/>
    <property type="evidence" value="ECO:0007669"/>
    <property type="project" value="TreeGrafter"/>
</dbReference>
<evidence type="ECO:0000256" key="2">
    <source>
        <dbReference type="NCBIfam" id="TIGR00542"/>
    </source>
</evidence>
<dbReference type="InterPro" id="IPR050417">
    <property type="entry name" value="Sugar_Epim/Isomerase"/>
</dbReference>
<keyword evidence="1" id="KW-0413">Isomerase</keyword>
<reference evidence="4 5" key="1">
    <citation type="submission" date="2013-04" db="EMBL/GenBank/DDBJ databases">
        <title>The Genome Sequence of Treponema maltophilum ATCC 51939.</title>
        <authorList>
            <consortium name="The Broad Institute Genomics Platform"/>
            <person name="Earl A."/>
            <person name="Ward D."/>
            <person name="Feldgarden M."/>
            <person name="Gevers D."/>
            <person name="Leonetti C."/>
            <person name="Blanton J.M."/>
            <person name="Dewhirst F.E."/>
            <person name="Izard J."/>
            <person name="Walker B."/>
            <person name="Young S."/>
            <person name="Zeng Q."/>
            <person name="Gargeya S."/>
            <person name="Fitzgerald M."/>
            <person name="Haas B."/>
            <person name="Abouelleil A."/>
            <person name="Allen A.W."/>
            <person name="Alvarado L."/>
            <person name="Arachchi H.M."/>
            <person name="Berlin A.M."/>
            <person name="Chapman S.B."/>
            <person name="Gainer-Dewar J."/>
            <person name="Goldberg J."/>
            <person name="Griggs A."/>
            <person name="Gujja S."/>
            <person name="Hansen M."/>
            <person name="Howarth C."/>
            <person name="Imamovic A."/>
            <person name="Ireland A."/>
            <person name="Larimer J."/>
            <person name="McCowan C."/>
            <person name="Murphy C."/>
            <person name="Pearson M."/>
            <person name="Poon T.W."/>
            <person name="Priest M."/>
            <person name="Roberts A."/>
            <person name="Saif S."/>
            <person name="Shea T."/>
            <person name="Sisk P."/>
            <person name="Sykes S."/>
            <person name="Wortman J."/>
            <person name="Nusbaum C."/>
            <person name="Birren B."/>
        </authorList>
    </citation>
    <scope>NUCLEOTIDE SEQUENCE [LARGE SCALE GENOMIC DNA]</scope>
    <source>
        <strain evidence="4 5">ATCC 51939</strain>
    </source>
</reference>
<accession>S3K037</accession>
<dbReference type="Pfam" id="PF01261">
    <property type="entry name" value="AP_endonuc_2"/>
    <property type="match status" value="1"/>
</dbReference>
<sequence length="280" mass="31682">MKAYELGLYEKALPAFLTMEQKLRTAGECGFDFMQISIDETDEKLARLNASRAELNYLNNAAAVTGTPIRSLCLSAHRKYPLGSADSTTERKSLDIMQKAIDFSCELGIRQIQLAGYDVYYEESTEATRRRFFENLVKSVHMAEKAGVILGFETMENPFMDTAEKAMHYVRKIGSCYLNVYPDIGNLNNAALLYGHDVFEDLKKCAGHISALHLKETEPGKYRNMMFGTGRVDFAKAVDTAWSMGVRRYVTEFWHLGSPDWLDDVKKARAFFAPIFAGRE</sequence>
<name>S3K037_TREMA</name>
<dbReference type="SUPFAM" id="SSF51658">
    <property type="entry name" value="Xylose isomerase-like"/>
    <property type="match status" value="1"/>
</dbReference>
<dbReference type="InterPro" id="IPR013022">
    <property type="entry name" value="Xyl_isomerase-like_TIM-brl"/>
</dbReference>
<protein>
    <recommendedName>
        <fullName evidence="2">L-ribulose-5-phosphate 3-epimerase</fullName>
    </recommendedName>
</protein>
<feature type="domain" description="Xylose isomerase-like TIM barrel" evidence="3">
    <location>
        <begin position="24"/>
        <end position="250"/>
    </location>
</feature>